<name>A0A4C1SWJ6_EUMVA</name>
<feature type="region of interest" description="Disordered" evidence="1">
    <location>
        <begin position="1"/>
        <end position="48"/>
    </location>
</feature>
<evidence type="ECO:0000313" key="2">
    <source>
        <dbReference type="EMBL" id="GBP06304.1"/>
    </source>
</evidence>
<protein>
    <submittedName>
        <fullName evidence="2">Uncharacterized protein</fullName>
    </submittedName>
</protein>
<accession>A0A4C1SWJ6</accession>
<dbReference type="AlphaFoldDB" id="A0A4C1SWJ6"/>
<gene>
    <name evidence="2" type="ORF">EVAR_3629_1</name>
</gene>
<evidence type="ECO:0000313" key="3">
    <source>
        <dbReference type="Proteomes" id="UP000299102"/>
    </source>
</evidence>
<reference evidence="2 3" key="1">
    <citation type="journal article" date="2019" name="Commun. Biol.">
        <title>The bagworm genome reveals a unique fibroin gene that provides high tensile strength.</title>
        <authorList>
            <person name="Kono N."/>
            <person name="Nakamura H."/>
            <person name="Ohtoshi R."/>
            <person name="Tomita M."/>
            <person name="Numata K."/>
            <person name="Arakawa K."/>
        </authorList>
    </citation>
    <scope>NUCLEOTIDE SEQUENCE [LARGE SCALE GENOMIC DNA]</scope>
</reference>
<proteinExistence type="predicted"/>
<evidence type="ECO:0000256" key="1">
    <source>
        <dbReference type="SAM" id="MobiDB-lite"/>
    </source>
</evidence>
<feature type="compositionally biased region" description="Polar residues" evidence="1">
    <location>
        <begin position="35"/>
        <end position="46"/>
    </location>
</feature>
<dbReference type="EMBL" id="BGZK01000021">
    <property type="protein sequence ID" value="GBP06304.1"/>
    <property type="molecule type" value="Genomic_DNA"/>
</dbReference>
<keyword evidence="3" id="KW-1185">Reference proteome</keyword>
<dbReference type="Proteomes" id="UP000299102">
    <property type="component" value="Unassembled WGS sequence"/>
</dbReference>
<comment type="caution">
    <text evidence="2">The sequence shown here is derived from an EMBL/GenBank/DDBJ whole genome shotgun (WGS) entry which is preliminary data.</text>
</comment>
<sequence length="104" mass="11675">MAQEDVKHVRTRGERVGGGRSLAAPEALGQRGGLRSSSKTNASQRPSCPYQISRVREVPPPHCNCEYFVGKVLPLRRVGRALYSRYLVNRDPGPSQERLRELFN</sequence>
<organism evidence="2 3">
    <name type="scientific">Eumeta variegata</name>
    <name type="common">Bagworm moth</name>
    <name type="synonym">Eumeta japonica</name>
    <dbReference type="NCBI Taxonomy" id="151549"/>
    <lineage>
        <taxon>Eukaryota</taxon>
        <taxon>Metazoa</taxon>
        <taxon>Ecdysozoa</taxon>
        <taxon>Arthropoda</taxon>
        <taxon>Hexapoda</taxon>
        <taxon>Insecta</taxon>
        <taxon>Pterygota</taxon>
        <taxon>Neoptera</taxon>
        <taxon>Endopterygota</taxon>
        <taxon>Lepidoptera</taxon>
        <taxon>Glossata</taxon>
        <taxon>Ditrysia</taxon>
        <taxon>Tineoidea</taxon>
        <taxon>Psychidae</taxon>
        <taxon>Oiketicinae</taxon>
        <taxon>Eumeta</taxon>
    </lineage>
</organism>
<feature type="compositionally biased region" description="Basic and acidic residues" evidence="1">
    <location>
        <begin position="1"/>
        <end position="17"/>
    </location>
</feature>